<dbReference type="InterPro" id="IPR003369">
    <property type="entry name" value="TatA/B/E"/>
</dbReference>
<keyword evidence="4" id="KW-0653">Protein transport</keyword>
<evidence type="ECO:0000256" key="3">
    <source>
        <dbReference type="ARBA" id="ARBA00022692"/>
    </source>
</evidence>
<feature type="region of interest" description="Disordered" evidence="8">
    <location>
        <begin position="106"/>
        <end position="129"/>
    </location>
</feature>
<evidence type="ECO:0000256" key="9">
    <source>
        <dbReference type="SAM" id="SignalP"/>
    </source>
</evidence>
<proteinExistence type="predicted"/>
<evidence type="ECO:0000313" key="11">
    <source>
        <dbReference type="Proteomes" id="UP001443914"/>
    </source>
</evidence>
<keyword evidence="9" id="KW-0732">Signal</keyword>
<sequence>MLGLSYGEIFLILGATAALIGPKDLPIIARTAGRLAGRAIGYVQLARGQFENVMQQTQFRQVNKELQDTMAQLEAIRYEIRSFSIMNPGPLTQKLMDKATQTNTETGDIADAGQSTQNAENSGVGADQPHHLQNQQLKYNFKVETSAFKEHTSVASTSTNLHSQATMYAKLAESQALKVRASESSGSVDKVDDRPGLLSILPVSAESAGLLPKRHGEVTGSDIVLEAVLESEVARNAKEFFSQPQNQIKYE</sequence>
<evidence type="ECO:0000256" key="7">
    <source>
        <dbReference type="ARBA" id="ARBA00023136"/>
    </source>
</evidence>
<name>A0AAW1KC69_SAPOF</name>
<reference evidence="10" key="1">
    <citation type="submission" date="2024-03" db="EMBL/GenBank/DDBJ databases">
        <title>WGS assembly of Saponaria officinalis var. Norfolk2.</title>
        <authorList>
            <person name="Jenkins J."/>
            <person name="Shu S."/>
            <person name="Grimwood J."/>
            <person name="Barry K."/>
            <person name="Goodstein D."/>
            <person name="Schmutz J."/>
            <person name="Leebens-Mack J."/>
            <person name="Osbourn A."/>
        </authorList>
    </citation>
    <scope>NUCLEOTIDE SEQUENCE [LARGE SCALE GENOMIC DNA]</scope>
    <source>
        <strain evidence="10">JIC</strain>
    </source>
</reference>
<evidence type="ECO:0000256" key="2">
    <source>
        <dbReference type="ARBA" id="ARBA00022448"/>
    </source>
</evidence>
<dbReference type="Pfam" id="PF02416">
    <property type="entry name" value="TatA_B_E"/>
    <property type="match status" value="1"/>
</dbReference>
<keyword evidence="2" id="KW-0813">Transport</keyword>
<evidence type="ECO:0000313" key="10">
    <source>
        <dbReference type="EMBL" id="KAK9715971.1"/>
    </source>
</evidence>
<protein>
    <recommendedName>
        <fullName evidence="12">Sec-independent protein translocase protein TatB</fullName>
    </recommendedName>
</protein>
<evidence type="ECO:0000256" key="4">
    <source>
        <dbReference type="ARBA" id="ARBA00022927"/>
    </source>
</evidence>
<dbReference type="Proteomes" id="UP001443914">
    <property type="component" value="Unassembled WGS sequence"/>
</dbReference>
<accession>A0AAW1KC69</accession>
<dbReference type="PANTHER" id="PTHR35512:SF1">
    <property type="entry name" value="OS11G0550900 PROTEIN"/>
    <property type="match status" value="1"/>
</dbReference>
<evidence type="ECO:0008006" key="12">
    <source>
        <dbReference type="Google" id="ProtNLM"/>
    </source>
</evidence>
<evidence type="ECO:0000256" key="5">
    <source>
        <dbReference type="ARBA" id="ARBA00022989"/>
    </source>
</evidence>
<keyword evidence="3" id="KW-0812">Transmembrane</keyword>
<evidence type="ECO:0000256" key="8">
    <source>
        <dbReference type="SAM" id="MobiDB-lite"/>
    </source>
</evidence>
<evidence type="ECO:0000256" key="6">
    <source>
        <dbReference type="ARBA" id="ARBA00023010"/>
    </source>
</evidence>
<organism evidence="10 11">
    <name type="scientific">Saponaria officinalis</name>
    <name type="common">Common soapwort</name>
    <name type="synonym">Lychnis saponaria</name>
    <dbReference type="NCBI Taxonomy" id="3572"/>
    <lineage>
        <taxon>Eukaryota</taxon>
        <taxon>Viridiplantae</taxon>
        <taxon>Streptophyta</taxon>
        <taxon>Embryophyta</taxon>
        <taxon>Tracheophyta</taxon>
        <taxon>Spermatophyta</taxon>
        <taxon>Magnoliopsida</taxon>
        <taxon>eudicotyledons</taxon>
        <taxon>Gunneridae</taxon>
        <taxon>Pentapetalae</taxon>
        <taxon>Caryophyllales</taxon>
        <taxon>Caryophyllaceae</taxon>
        <taxon>Caryophylleae</taxon>
        <taxon>Saponaria</taxon>
    </lineage>
</organism>
<feature type="signal peptide" evidence="9">
    <location>
        <begin position="1"/>
        <end position="17"/>
    </location>
</feature>
<feature type="chain" id="PRO_5043979650" description="Sec-independent protein translocase protein TatB" evidence="9">
    <location>
        <begin position="18"/>
        <end position="251"/>
    </location>
</feature>
<dbReference type="AlphaFoldDB" id="A0AAW1KC69"/>
<dbReference type="PANTHER" id="PTHR35512">
    <property type="entry name" value="OS11G0550900 PROTEIN"/>
    <property type="match status" value="1"/>
</dbReference>
<comment type="subcellular location">
    <subcellularLocation>
        <location evidence="1">Membrane</location>
        <topology evidence="1">Single-pass membrane protein</topology>
    </subcellularLocation>
</comment>
<comment type="caution">
    <text evidence="10">The sequence shown here is derived from an EMBL/GenBank/DDBJ whole genome shotgun (WGS) entry which is preliminary data.</text>
</comment>
<dbReference type="EMBL" id="JBDFQZ010000006">
    <property type="protein sequence ID" value="KAK9715971.1"/>
    <property type="molecule type" value="Genomic_DNA"/>
</dbReference>
<keyword evidence="5" id="KW-1133">Transmembrane helix</keyword>
<keyword evidence="7" id="KW-0472">Membrane</keyword>
<keyword evidence="11" id="KW-1185">Reference proteome</keyword>
<evidence type="ECO:0000256" key="1">
    <source>
        <dbReference type="ARBA" id="ARBA00004167"/>
    </source>
</evidence>
<keyword evidence="6" id="KW-0811">Translocation</keyword>
<gene>
    <name evidence="10" type="ORF">RND81_06G202700</name>
</gene>